<sequence length="171" mass="18629">MLAMKLENLHDVLVHELRDLYSAEKQLTKALPKMAKAASNPDLAAGFEKHLEQTEEHVNRLESIFKELEVSSRGEKCKGMEGLIKEGSKVLEEDAPGAVTDALLISAAQRVEHYEIAGYGSAISFAELLGQGNIAKILRETLDEEKATDKKLTEIAETAVNLEAEAPATTA</sequence>
<dbReference type="InterPro" id="IPR010287">
    <property type="entry name" value="DUF892_YciF-like"/>
</dbReference>
<proteinExistence type="predicted"/>
<protein>
    <submittedName>
        <fullName evidence="1">Ferritin-like metal-binding protein YciE</fullName>
    </submittedName>
</protein>
<dbReference type="Gene3D" id="1.20.1260.10">
    <property type="match status" value="1"/>
</dbReference>
<dbReference type="AlphaFoldDB" id="A0A366H5T8"/>
<gene>
    <name evidence="1" type="ORF">DES53_11622</name>
</gene>
<dbReference type="PANTHER" id="PTHR30565">
    <property type="entry name" value="PROTEIN YCIF"/>
    <property type="match status" value="1"/>
</dbReference>
<keyword evidence="2" id="KW-1185">Reference proteome</keyword>
<dbReference type="InterPro" id="IPR047114">
    <property type="entry name" value="YciF"/>
</dbReference>
<accession>A0A366H5T8</accession>
<organism evidence="1 2">
    <name type="scientific">Roseimicrobium gellanilyticum</name>
    <dbReference type="NCBI Taxonomy" id="748857"/>
    <lineage>
        <taxon>Bacteria</taxon>
        <taxon>Pseudomonadati</taxon>
        <taxon>Verrucomicrobiota</taxon>
        <taxon>Verrucomicrobiia</taxon>
        <taxon>Verrucomicrobiales</taxon>
        <taxon>Verrucomicrobiaceae</taxon>
        <taxon>Roseimicrobium</taxon>
    </lineage>
</organism>
<evidence type="ECO:0000313" key="1">
    <source>
        <dbReference type="EMBL" id="RBP36583.1"/>
    </source>
</evidence>
<dbReference type="CDD" id="cd07909">
    <property type="entry name" value="YciF"/>
    <property type="match status" value="1"/>
</dbReference>
<dbReference type="Proteomes" id="UP000253426">
    <property type="component" value="Unassembled WGS sequence"/>
</dbReference>
<dbReference type="PANTHER" id="PTHR30565:SF9">
    <property type="entry name" value="PROTEIN YCIF"/>
    <property type="match status" value="1"/>
</dbReference>
<dbReference type="Pfam" id="PF05974">
    <property type="entry name" value="DUF892"/>
    <property type="match status" value="1"/>
</dbReference>
<evidence type="ECO:0000313" key="2">
    <source>
        <dbReference type="Proteomes" id="UP000253426"/>
    </source>
</evidence>
<dbReference type="InterPro" id="IPR009078">
    <property type="entry name" value="Ferritin-like_SF"/>
</dbReference>
<dbReference type="EMBL" id="QNRR01000016">
    <property type="protein sequence ID" value="RBP36583.1"/>
    <property type="molecule type" value="Genomic_DNA"/>
</dbReference>
<dbReference type="SUPFAM" id="SSF47240">
    <property type="entry name" value="Ferritin-like"/>
    <property type="match status" value="1"/>
</dbReference>
<comment type="caution">
    <text evidence="1">The sequence shown here is derived from an EMBL/GenBank/DDBJ whole genome shotgun (WGS) entry which is preliminary data.</text>
</comment>
<name>A0A366H5T8_9BACT</name>
<reference evidence="1 2" key="1">
    <citation type="submission" date="2018-06" db="EMBL/GenBank/DDBJ databases">
        <title>Genomic Encyclopedia of Type Strains, Phase IV (KMG-IV): sequencing the most valuable type-strain genomes for metagenomic binning, comparative biology and taxonomic classification.</title>
        <authorList>
            <person name="Goeker M."/>
        </authorList>
    </citation>
    <scope>NUCLEOTIDE SEQUENCE [LARGE SCALE GENOMIC DNA]</scope>
    <source>
        <strain evidence="1 2">DSM 25532</strain>
    </source>
</reference>
<dbReference type="InterPro" id="IPR012347">
    <property type="entry name" value="Ferritin-like"/>
</dbReference>